<evidence type="ECO:0000256" key="2">
    <source>
        <dbReference type="ARBA" id="ARBA00023125"/>
    </source>
</evidence>
<organism evidence="8 9">
    <name type="scientific">Alienimonas californiensis</name>
    <dbReference type="NCBI Taxonomy" id="2527989"/>
    <lineage>
        <taxon>Bacteria</taxon>
        <taxon>Pseudomonadati</taxon>
        <taxon>Planctomycetota</taxon>
        <taxon>Planctomycetia</taxon>
        <taxon>Planctomycetales</taxon>
        <taxon>Planctomycetaceae</taxon>
        <taxon>Alienimonas</taxon>
    </lineage>
</organism>
<dbReference type="InterPro" id="IPR000014">
    <property type="entry name" value="PAS"/>
</dbReference>
<dbReference type="Gene3D" id="1.10.10.10">
    <property type="entry name" value="Winged helix-like DNA-binding domain superfamily/Winged helix DNA-binding domain"/>
    <property type="match status" value="1"/>
</dbReference>
<dbReference type="SMART" id="SM00091">
    <property type="entry name" value="PAS"/>
    <property type="match status" value="4"/>
</dbReference>
<dbReference type="InterPro" id="IPR016032">
    <property type="entry name" value="Sig_transdc_resp-reg_C-effctor"/>
</dbReference>
<dbReference type="Proteomes" id="UP000318741">
    <property type="component" value="Chromosome"/>
</dbReference>
<dbReference type="CDD" id="cd06170">
    <property type="entry name" value="LuxR_C_like"/>
    <property type="match status" value="1"/>
</dbReference>
<dbReference type="InterPro" id="IPR013656">
    <property type="entry name" value="PAS_4"/>
</dbReference>
<dbReference type="InterPro" id="IPR000792">
    <property type="entry name" value="Tscrpt_reg_LuxR_C"/>
</dbReference>
<dbReference type="SUPFAM" id="SSF55785">
    <property type="entry name" value="PYP-like sensor domain (PAS domain)"/>
    <property type="match status" value="5"/>
</dbReference>
<evidence type="ECO:0000313" key="8">
    <source>
        <dbReference type="EMBL" id="QDT15958.1"/>
    </source>
</evidence>
<gene>
    <name evidence="8" type="primary">fixJ</name>
    <name evidence="8" type="ORF">CA12_20560</name>
</gene>
<dbReference type="NCBIfam" id="TIGR00229">
    <property type="entry name" value="sensory_box"/>
    <property type="match status" value="1"/>
</dbReference>
<dbReference type="GO" id="GO:0006355">
    <property type="term" value="P:regulation of DNA-templated transcription"/>
    <property type="evidence" value="ECO:0007669"/>
    <property type="project" value="InterPro"/>
</dbReference>
<dbReference type="CDD" id="cd00130">
    <property type="entry name" value="PAS"/>
    <property type="match status" value="2"/>
</dbReference>
<protein>
    <submittedName>
        <fullName evidence="8">Transcriptional regulatory protein FixJ</fullName>
    </submittedName>
</protein>
<dbReference type="PROSITE" id="PS50113">
    <property type="entry name" value="PAC"/>
    <property type="match status" value="1"/>
</dbReference>
<dbReference type="PRINTS" id="PR00038">
    <property type="entry name" value="HTHLUXR"/>
</dbReference>
<dbReference type="EMBL" id="CP036265">
    <property type="protein sequence ID" value="QDT15958.1"/>
    <property type="molecule type" value="Genomic_DNA"/>
</dbReference>
<dbReference type="GO" id="GO:0003677">
    <property type="term" value="F:DNA binding"/>
    <property type="evidence" value="ECO:0007669"/>
    <property type="project" value="UniProtKB-KW"/>
</dbReference>
<reference evidence="8 9" key="1">
    <citation type="submission" date="2019-02" db="EMBL/GenBank/DDBJ databases">
        <title>Deep-cultivation of Planctomycetes and their phenomic and genomic characterization uncovers novel biology.</title>
        <authorList>
            <person name="Wiegand S."/>
            <person name="Jogler M."/>
            <person name="Boedeker C."/>
            <person name="Pinto D."/>
            <person name="Vollmers J."/>
            <person name="Rivas-Marin E."/>
            <person name="Kohn T."/>
            <person name="Peeters S.H."/>
            <person name="Heuer A."/>
            <person name="Rast P."/>
            <person name="Oberbeckmann S."/>
            <person name="Bunk B."/>
            <person name="Jeske O."/>
            <person name="Meyerdierks A."/>
            <person name="Storesund J.E."/>
            <person name="Kallscheuer N."/>
            <person name="Luecker S."/>
            <person name="Lage O.M."/>
            <person name="Pohl T."/>
            <person name="Merkel B.J."/>
            <person name="Hornburger P."/>
            <person name="Mueller R.-W."/>
            <person name="Bruemmer F."/>
            <person name="Labrenz M."/>
            <person name="Spormann A.M."/>
            <person name="Op den Camp H."/>
            <person name="Overmann J."/>
            <person name="Amann R."/>
            <person name="Jetten M.S.M."/>
            <person name="Mascher T."/>
            <person name="Medema M.H."/>
            <person name="Devos D.P."/>
            <person name="Kaster A.-K."/>
            <person name="Ovreas L."/>
            <person name="Rohde M."/>
            <person name="Galperin M.Y."/>
            <person name="Jogler C."/>
        </authorList>
    </citation>
    <scope>NUCLEOTIDE SEQUENCE [LARGE SCALE GENOMIC DNA]</scope>
    <source>
        <strain evidence="8 9">CA12</strain>
    </source>
</reference>
<dbReference type="InterPro" id="IPR000700">
    <property type="entry name" value="PAS-assoc_C"/>
</dbReference>
<dbReference type="Gene3D" id="3.30.450.20">
    <property type="entry name" value="PAS domain"/>
    <property type="match status" value="4"/>
</dbReference>
<accession>A0A517P9B7</accession>
<dbReference type="InterPro" id="IPR036388">
    <property type="entry name" value="WH-like_DNA-bd_sf"/>
</dbReference>
<dbReference type="PROSITE" id="PS50043">
    <property type="entry name" value="HTH_LUXR_2"/>
    <property type="match status" value="1"/>
</dbReference>
<dbReference type="PANTHER" id="PTHR44688">
    <property type="entry name" value="DNA-BINDING TRANSCRIPTIONAL ACTIVATOR DEVR_DOSR"/>
    <property type="match status" value="1"/>
</dbReference>
<evidence type="ECO:0000259" key="6">
    <source>
        <dbReference type="PROSITE" id="PS50112"/>
    </source>
</evidence>
<sequence length="667" mass="74233">MVAEPPHPQSLPRYSDSVPVSTFLPLEPDSLRAALIETGCGVFWLDDGLCVRRANAAFLKMSGRSQAELIGSQITEIDPGWPHGGPAETFERLRRTMAKGHATRLRRPGGGLWPVQMHVHLMNLAGCESLFGLAVDTSDRQAAEDALRASERRYRAVTADQTEFIVRCTPDLFVTFCNPAYAKLVDQGDPTRIVGRRTPDLVQKADVEPINRMLHSLNPDRPVADFENVVPTPDGGVVRVAWSIRAIFDPDESGEPRVGEYQCVGRDVTESRRMYESLVRTEARYRSLVEDSPELVSRWRPDGSLTFANRAYRDYFGLDAAVDVDPIVPQGASRPAADPTGAGPGAGREREPADGYHNVFERIDSATRTQVHGRIRAMTPETPHSRMIVGCPRRDGVVRQLEWIKRGIFNEERTLVEVHSVARDVTERLEAQTRLVEGERRYREVLDDLTEMVNRFRPEDGLITYANRAFLEAKGGGGREVVGRMTIYDHLDPEAAHYARTHLAAVTPEEPSVRALLPLPGPAGVTRWEEWTNRALFAPPDPGNPGAPRRVLEFQSVGRDVTVELAIRHRQKERREALEELEKLTPRERQVLRAVATGVTNKVIARTLDITERTVEKHRGAAMRKLGVRSAAELIRAVLAAEEVDAYPPVQIAGGRNAVYGDLSPSN</sequence>
<dbReference type="PROSITE" id="PS00622">
    <property type="entry name" value="HTH_LUXR_1"/>
    <property type="match status" value="1"/>
</dbReference>
<dbReference type="OrthoDB" id="290376at2"/>
<feature type="domain" description="PAC" evidence="7">
    <location>
        <begin position="381"/>
        <end position="437"/>
    </location>
</feature>
<feature type="domain" description="HTH luxR-type" evidence="5">
    <location>
        <begin position="577"/>
        <end position="642"/>
    </location>
</feature>
<evidence type="ECO:0000259" key="7">
    <source>
        <dbReference type="PROSITE" id="PS50113"/>
    </source>
</evidence>
<dbReference type="AlphaFoldDB" id="A0A517P9B7"/>
<evidence type="ECO:0000256" key="3">
    <source>
        <dbReference type="ARBA" id="ARBA00023163"/>
    </source>
</evidence>
<feature type="domain" description="PAS" evidence="6">
    <location>
        <begin position="438"/>
        <end position="510"/>
    </location>
</feature>
<dbReference type="Pfam" id="PF00196">
    <property type="entry name" value="GerE"/>
    <property type="match status" value="1"/>
</dbReference>
<evidence type="ECO:0000256" key="4">
    <source>
        <dbReference type="SAM" id="MobiDB-lite"/>
    </source>
</evidence>
<evidence type="ECO:0000313" key="9">
    <source>
        <dbReference type="Proteomes" id="UP000318741"/>
    </source>
</evidence>
<dbReference type="Pfam" id="PF13426">
    <property type="entry name" value="PAS_9"/>
    <property type="match status" value="1"/>
</dbReference>
<dbReference type="PROSITE" id="PS50112">
    <property type="entry name" value="PAS"/>
    <property type="match status" value="1"/>
</dbReference>
<dbReference type="SUPFAM" id="SSF46894">
    <property type="entry name" value="C-terminal effector domain of the bipartite response regulators"/>
    <property type="match status" value="1"/>
</dbReference>
<evidence type="ECO:0000259" key="5">
    <source>
        <dbReference type="PROSITE" id="PS50043"/>
    </source>
</evidence>
<keyword evidence="1" id="KW-0805">Transcription regulation</keyword>
<dbReference type="Pfam" id="PF13188">
    <property type="entry name" value="PAS_8"/>
    <property type="match status" value="1"/>
</dbReference>
<keyword evidence="3" id="KW-0804">Transcription</keyword>
<feature type="region of interest" description="Disordered" evidence="4">
    <location>
        <begin position="329"/>
        <end position="353"/>
    </location>
</feature>
<name>A0A517P9B7_9PLAN</name>
<dbReference type="InterPro" id="IPR035965">
    <property type="entry name" value="PAS-like_dom_sf"/>
</dbReference>
<dbReference type="PANTHER" id="PTHR44688:SF16">
    <property type="entry name" value="DNA-BINDING TRANSCRIPTIONAL ACTIVATOR DEVR_DOSR"/>
    <property type="match status" value="1"/>
</dbReference>
<keyword evidence="2" id="KW-0238">DNA-binding</keyword>
<dbReference type="SMART" id="SM00421">
    <property type="entry name" value="HTH_LUXR"/>
    <property type="match status" value="1"/>
</dbReference>
<dbReference type="KEGG" id="acaf:CA12_20560"/>
<proteinExistence type="predicted"/>
<evidence type="ECO:0000256" key="1">
    <source>
        <dbReference type="ARBA" id="ARBA00023015"/>
    </source>
</evidence>
<dbReference type="Pfam" id="PF08448">
    <property type="entry name" value="PAS_4"/>
    <property type="match status" value="1"/>
</dbReference>
<keyword evidence="9" id="KW-1185">Reference proteome</keyword>